<feature type="domain" description="Cation efflux protein cytoplasmic" evidence="10">
    <location>
        <begin position="249"/>
        <end position="326"/>
    </location>
</feature>
<feature type="transmembrane region" description="Helical" evidence="8">
    <location>
        <begin position="192"/>
        <end position="217"/>
    </location>
</feature>
<evidence type="ECO:0000313" key="12">
    <source>
        <dbReference type="Proteomes" id="UP000322454"/>
    </source>
</evidence>
<dbReference type="Proteomes" id="UP000322454">
    <property type="component" value="Unassembled WGS sequence"/>
</dbReference>
<evidence type="ECO:0000256" key="1">
    <source>
        <dbReference type="ARBA" id="ARBA00004141"/>
    </source>
</evidence>
<dbReference type="SUPFAM" id="SSF160240">
    <property type="entry name" value="Cation efflux protein cytoplasmic domain-like"/>
    <property type="match status" value="1"/>
</dbReference>
<feature type="transmembrane region" description="Helical" evidence="8">
    <location>
        <begin position="152"/>
        <end position="171"/>
    </location>
</feature>
<feature type="domain" description="Cation efflux protein transmembrane" evidence="9">
    <location>
        <begin position="54"/>
        <end position="245"/>
    </location>
</feature>
<keyword evidence="5 8" id="KW-1133">Transmembrane helix</keyword>
<feature type="transmembrane region" description="Helical" evidence="8">
    <location>
        <begin position="80"/>
        <end position="99"/>
    </location>
</feature>
<dbReference type="EMBL" id="SHMQ01000001">
    <property type="protein sequence ID" value="RZV40510.1"/>
    <property type="molecule type" value="Genomic_DNA"/>
</dbReference>
<dbReference type="InterPro" id="IPR002524">
    <property type="entry name" value="Cation_efflux"/>
</dbReference>
<dbReference type="InterPro" id="IPR050681">
    <property type="entry name" value="CDF/SLC30A"/>
</dbReference>
<organism evidence="11 12">
    <name type="scientific">Candidatus Acidulodesulfobacterium acidiphilum</name>
    <dbReference type="NCBI Taxonomy" id="2597224"/>
    <lineage>
        <taxon>Bacteria</taxon>
        <taxon>Deltaproteobacteria</taxon>
        <taxon>Candidatus Acidulodesulfobacterales</taxon>
        <taxon>Candidatus Acidulodesulfobacterium</taxon>
    </lineage>
</organism>
<comment type="caution">
    <text evidence="11">The sequence shown here is derived from an EMBL/GenBank/DDBJ whole genome shotgun (WGS) entry which is preliminary data.</text>
</comment>
<dbReference type="InterPro" id="IPR036837">
    <property type="entry name" value="Cation_efflux_CTD_sf"/>
</dbReference>
<evidence type="ECO:0000256" key="5">
    <source>
        <dbReference type="ARBA" id="ARBA00022989"/>
    </source>
</evidence>
<dbReference type="InterPro" id="IPR027469">
    <property type="entry name" value="Cation_efflux_TMD_sf"/>
</dbReference>
<dbReference type="PANTHER" id="PTHR11562">
    <property type="entry name" value="CATION EFFLUX PROTEIN/ ZINC TRANSPORTER"/>
    <property type="match status" value="1"/>
</dbReference>
<keyword evidence="4 8" id="KW-0812">Transmembrane</keyword>
<sequence>MANICSYDDNEYGVHGEIHNHSDSRNHNLNHLHNHDHSNSSNLFTETFQTEKKLKLAFLLTLVILAVEFTGALLSKSMALYSESGHVLVDASSLFLAWFAQIQVRKSPSEKNTYGYHRIGILAALLNSLLLLILSAILIYESYLRLMHPEKINSHIMIIFPLISLIINGFIGFKIHGGMHHNLNLKSSFFHILGDSLVSLSIIAGGIIIYLTGYYYIDPIISLMISPLLALGAFSVINETINILLEGVPKEIDFTQVKEEILKTPGVKNVHDLHIWSMSKSFKLMSAHVLVEPTVVKSSDICCIINNIQDVMEEKFKINHTVIQPELSACDMTNSFCIHKNL</sequence>
<keyword evidence="7 8" id="KW-0472">Membrane</keyword>
<evidence type="ECO:0000256" key="4">
    <source>
        <dbReference type="ARBA" id="ARBA00022692"/>
    </source>
</evidence>
<dbReference type="Gene3D" id="1.20.1510.10">
    <property type="entry name" value="Cation efflux protein transmembrane domain"/>
    <property type="match status" value="1"/>
</dbReference>
<gene>
    <name evidence="11" type="ORF">EVJ48_00900</name>
</gene>
<dbReference type="GO" id="GO:0005385">
    <property type="term" value="F:zinc ion transmembrane transporter activity"/>
    <property type="evidence" value="ECO:0007669"/>
    <property type="project" value="TreeGrafter"/>
</dbReference>
<accession>A0A520XH58</accession>
<comment type="subcellular location">
    <subcellularLocation>
        <location evidence="1">Membrane</location>
        <topology evidence="1">Multi-pass membrane protein</topology>
    </subcellularLocation>
</comment>
<comment type="similarity">
    <text evidence="2">Belongs to the cation diffusion facilitator (CDF) transporter (TC 2.A.4) family. SLC30A subfamily.</text>
</comment>
<dbReference type="NCBIfam" id="TIGR01297">
    <property type="entry name" value="CDF"/>
    <property type="match status" value="1"/>
</dbReference>
<dbReference type="SUPFAM" id="SSF161111">
    <property type="entry name" value="Cation efflux protein transmembrane domain-like"/>
    <property type="match status" value="1"/>
</dbReference>
<feature type="transmembrane region" description="Helical" evidence="8">
    <location>
        <begin position="119"/>
        <end position="140"/>
    </location>
</feature>
<evidence type="ECO:0000256" key="2">
    <source>
        <dbReference type="ARBA" id="ARBA00008873"/>
    </source>
</evidence>
<evidence type="ECO:0000259" key="9">
    <source>
        <dbReference type="Pfam" id="PF01545"/>
    </source>
</evidence>
<evidence type="ECO:0000256" key="6">
    <source>
        <dbReference type="ARBA" id="ARBA00023065"/>
    </source>
</evidence>
<dbReference type="InterPro" id="IPR027470">
    <property type="entry name" value="Cation_efflux_CTD"/>
</dbReference>
<dbReference type="AlphaFoldDB" id="A0A520XH58"/>
<dbReference type="GO" id="GO:0005886">
    <property type="term" value="C:plasma membrane"/>
    <property type="evidence" value="ECO:0007669"/>
    <property type="project" value="TreeGrafter"/>
</dbReference>
<evidence type="ECO:0000313" key="11">
    <source>
        <dbReference type="EMBL" id="RZV40510.1"/>
    </source>
</evidence>
<evidence type="ECO:0000256" key="7">
    <source>
        <dbReference type="ARBA" id="ARBA00023136"/>
    </source>
</evidence>
<proteinExistence type="inferred from homology"/>
<keyword evidence="6" id="KW-0406">Ion transport</keyword>
<evidence type="ECO:0000256" key="8">
    <source>
        <dbReference type="SAM" id="Phobius"/>
    </source>
</evidence>
<evidence type="ECO:0000259" key="10">
    <source>
        <dbReference type="Pfam" id="PF16916"/>
    </source>
</evidence>
<reference evidence="11 12" key="1">
    <citation type="submission" date="2019-01" db="EMBL/GenBank/DDBJ databases">
        <title>Insights into ecological role of a new deltaproteobacterial order Candidatus Sinidesulfobacterales (Sva0485) by metagenomics and metatranscriptomics.</title>
        <authorList>
            <person name="Tan S."/>
            <person name="Liu J."/>
            <person name="Fang Y."/>
            <person name="Hedlund B."/>
            <person name="Lian Z.-H."/>
            <person name="Huang L.-Y."/>
            <person name="Li J.-T."/>
            <person name="Huang L.-N."/>
            <person name="Li W.-J."/>
            <person name="Jiang H.-C."/>
            <person name="Dong H.-L."/>
            <person name="Shu W.-S."/>
        </authorList>
    </citation>
    <scope>NUCLEOTIDE SEQUENCE [LARGE SCALE GENOMIC DNA]</scope>
    <source>
        <strain evidence="11">AP4</strain>
    </source>
</reference>
<evidence type="ECO:0000256" key="3">
    <source>
        <dbReference type="ARBA" id="ARBA00022448"/>
    </source>
</evidence>
<dbReference type="PANTHER" id="PTHR11562:SF17">
    <property type="entry name" value="RE54080P-RELATED"/>
    <property type="match status" value="1"/>
</dbReference>
<dbReference type="Pfam" id="PF01545">
    <property type="entry name" value="Cation_efflux"/>
    <property type="match status" value="1"/>
</dbReference>
<keyword evidence="3" id="KW-0813">Transport</keyword>
<protein>
    <submittedName>
        <fullName evidence="11">Cation transporter</fullName>
    </submittedName>
</protein>
<feature type="transmembrane region" description="Helical" evidence="8">
    <location>
        <begin position="56"/>
        <end position="74"/>
    </location>
</feature>
<dbReference type="Pfam" id="PF16916">
    <property type="entry name" value="ZT_dimer"/>
    <property type="match status" value="1"/>
</dbReference>
<feature type="transmembrane region" description="Helical" evidence="8">
    <location>
        <begin position="223"/>
        <end position="245"/>
    </location>
</feature>
<name>A0A520XH58_9DELT</name>
<dbReference type="InterPro" id="IPR058533">
    <property type="entry name" value="Cation_efflux_TM"/>
</dbReference>